<comment type="caution">
    <text evidence="3">The sequence shown here is derived from an EMBL/GenBank/DDBJ whole genome shotgun (WGS) entry which is preliminary data.</text>
</comment>
<dbReference type="SUPFAM" id="SSF54909">
    <property type="entry name" value="Dimeric alpha+beta barrel"/>
    <property type="match status" value="1"/>
</dbReference>
<dbReference type="EMBL" id="BDCX01000005">
    <property type="protein sequence ID" value="GAT66900.1"/>
    <property type="molecule type" value="Genomic_DNA"/>
</dbReference>
<proteinExistence type="inferred from homology"/>
<dbReference type="Gene3D" id="3.30.70.1060">
    <property type="entry name" value="Dimeric alpha+beta barrel"/>
    <property type="match status" value="1"/>
</dbReference>
<sequence length="113" mass="12237">MRYMLLVCGDLPAYEAMQADGSFLPDCRAWADEMRRRGALVETGGLRPPDDATTVRVRGGEVLLTDGPFAETKEVVAGFSLIECADLDEALEAAARHPVARHGTIEVRPLLPA</sequence>
<dbReference type="InterPro" id="IPR011008">
    <property type="entry name" value="Dimeric_a/b-barrel"/>
</dbReference>
<protein>
    <submittedName>
        <fullName evidence="3">Transcription initiation protein</fullName>
    </submittedName>
</protein>
<gene>
    <name evidence="3" type="ORF">PS9374_02552</name>
</gene>
<evidence type="ECO:0000256" key="1">
    <source>
        <dbReference type="ARBA" id="ARBA00007689"/>
    </source>
</evidence>
<dbReference type="RefSeq" id="WP_068896974.1">
    <property type="nucleotide sequence ID" value="NZ_BDCX01000005.1"/>
</dbReference>
<dbReference type="PANTHER" id="PTHR35174">
    <property type="entry name" value="BLL7171 PROTEIN-RELATED"/>
    <property type="match status" value="1"/>
</dbReference>
<dbReference type="PANTHER" id="PTHR35174:SF3">
    <property type="entry name" value="BLL7171 PROTEIN"/>
    <property type="match status" value="1"/>
</dbReference>
<dbReference type="AlphaFoldDB" id="A0A171CLN1"/>
<name>A0A171CLN1_9ACTN</name>
<dbReference type="Proteomes" id="UP000077701">
    <property type="component" value="Unassembled WGS sequence"/>
</dbReference>
<reference evidence="4" key="2">
    <citation type="submission" date="2016-04" db="EMBL/GenBank/DDBJ databases">
        <title>Planomonospora sphaerica JCM9374 whole genome shotgun sequence.</title>
        <authorList>
            <person name="Suzuki T."/>
            <person name="Dohra H."/>
            <person name="Kodani S."/>
        </authorList>
    </citation>
    <scope>NUCLEOTIDE SEQUENCE [LARGE SCALE GENOMIC DNA]</scope>
    <source>
        <strain evidence="4">JCM 9374</strain>
    </source>
</reference>
<dbReference type="OrthoDB" id="668782at2"/>
<evidence type="ECO:0000313" key="4">
    <source>
        <dbReference type="Proteomes" id="UP000077701"/>
    </source>
</evidence>
<keyword evidence="4" id="KW-1185">Reference proteome</keyword>
<dbReference type="STRING" id="161355.PS9374_02552"/>
<dbReference type="Pfam" id="PF03795">
    <property type="entry name" value="YCII"/>
    <property type="match status" value="1"/>
</dbReference>
<feature type="domain" description="YCII-related" evidence="2">
    <location>
        <begin position="1"/>
        <end position="112"/>
    </location>
</feature>
<organism evidence="3 4">
    <name type="scientific">Planomonospora sphaerica</name>
    <dbReference type="NCBI Taxonomy" id="161355"/>
    <lineage>
        <taxon>Bacteria</taxon>
        <taxon>Bacillati</taxon>
        <taxon>Actinomycetota</taxon>
        <taxon>Actinomycetes</taxon>
        <taxon>Streptosporangiales</taxon>
        <taxon>Streptosporangiaceae</taxon>
        <taxon>Planomonospora</taxon>
    </lineage>
</organism>
<accession>A0A171CLN1</accession>
<evidence type="ECO:0000259" key="2">
    <source>
        <dbReference type="Pfam" id="PF03795"/>
    </source>
</evidence>
<reference evidence="3 4" key="1">
    <citation type="journal article" date="2016" name="Genome Announc.">
        <title>Draft Genome Sequence of Planomonospora sphaerica JCM9374, a Rare Actinomycete.</title>
        <authorList>
            <person name="Dohra H."/>
            <person name="Suzuki T."/>
            <person name="Inoue Y."/>
            <person name="Kodani S."/>
        </authorList>
    </citation>
    <scope>NUCLEOTIDE SEQUENCE [LARGE SCALE GENOMIC DNA]</scope>
    <source>
        <strain evidence="3 4">JCM 9374</strain>
    </source>
</reference>
<evidence type="ECO:0000313" key="3">
    <source>
        <dbReference type="EMBL" id="GAT66900.1"/>
    </source>
</evidence>
<comment type="similarity">
    <text evidence="1">Belongs to the YciI family.</text>
</comment>
<dbReference type="InterPro" id="IPR005545">
    <property type="entry name" value="YCII"/>
</dbReference>